<proteinExistence type="predicted"/>
<evidence type="ECO:0008006" key="3">
    <source>
        <dbReference type="Google" id="ProtNLM"/>
    </source>
</evidence>
<organism evidence="1 2">
    <name type="scientific">Methylorubrum extorquens</name>
    <name type="common">Methylobacterium dichloromethanicum</name>
    <name type="synonym">Methylobacterium extorquens</name>
    <dbReference type="NCBI Taxonomy" id="408"/>
    <lineage>
        <taxon>Bacteria</taxon>
        <taxon>Pseudomonadati</taxon>
        <taxon>Pseudomonadota</taxon>
        <taxon>Alphaproteobacteria</taxon>
        <taxon>Hyphomicrobiales</taxon>
        <taxon>Methylobacteriaceae</taxon>
        <taxon>Methylorubrum</taxon>
    </lineage>
</organism>
<sequence length="123" mass="12615">MGSRHGHSRQRAAPGWWATAARLLALVLALSLVAPVAGYAEDLAYHGGGHGHVTELAGLGAAPETGTTDPSSACHIHCGCHQVAPAVADFADPLFAAGSLTYVYLNEAASSIAPDRLPRPPRA</sequence>
<dbReference type="AlphaFoldDB" id="A0A1S1PAD9"/>
<dbReference type="Proteomes" id="UP000180215">
    <property type="component" value="Unassembled WGS sequence"/>
</dbReference>
<accession>A0A1S1PAD9</accession>
<name>A0A1S1PAD9_METEX</name>
<evidence type="ECO:0000313" key="2">
    <source>
        <dbReference type="Proteomes" id="UP000180215"/>
    </source>
</evidence>
<dbReference type="EMBL" id="MNAO01000007">
    <property type="protein sequence ID" value="OHV18119.1"/>
    <property type="molecule type" value="Genomic_DNA"/>
</dbReference>
<gene>
    <name evidence="1" type="ORF">BK022_01495</name>
</gene>
<protein>
    <recommendedName>
        <fullName evidence="3">DUF2946 domain-containing protein</fullName>
    </recommendedName>
</protein>
<reference evidence="1 2" key="1">
    <citation type="submission" date="2016-10" db="EMBL/GenBank/DDBJ databases">
        <title>Draft genome sequence of Methylobacterium extorquens CP3, a seed endophyte of Crotalaria pumila with plant growth-promoting and metal tolerance properties.</title>
        <authorList>
            <person name="Sanchez-Lopez A.S."/>
            <person name="Van Hamme J.D."/>
            <person name="Thijs S."/>
            <person name="Mcammond B.M."/>
            <person name="Stevens V."/>
            <person name="Gonzalez-Chavez M.D.C."/>
            <person name="Vangronsveld J."/>
        </authorList>
    </citation>
    <scope>NUCLEOTIDE SEQUENCE [LARGE SCALE GENOMIC DNA]</scope>
    <source>
        <strain evidence="1 2">CP3</strain>
    </source>
</reference>
<evidence type="ECO:0000313" key="1">
    <source>
        <dbReference type="EMBL" id="OHV18119.1"/>
    </source>
</evidence>
<comment type="caution">
    <text evidence="1">The sequence shown here is derived from an EMBL/GenBank/DDBJ whole genome shotgun (WGS) entry which is preliminary data.</text>
</comment>